<evidence type="ECO:0000313" key="2">
    <source>
        <dbReference type="Proteomes" id="UP001251528"/>
    </source>
</evidence>
<proteinExistence type="predicted"/>
<gene>
    <name evidence="1" type="ORF">QQS21_008268</name>
</gene>
<reference evidence="1" key="1">
    <citation type="submission" date="2023-06" db="EMBL/GenBank/DDBJ databases">
        <title>Conoideocrella luteorostrata (Hypocreales: Clavicipitaceae), a potential biocontrol fungus for elongate hemlock scale in United States Christmas tree production areas.</title>
        <authorList>
            <person name="Barrett H."/>
            <person name="Lovett B."/>
            <person name="Macias A.M."/>
            <person name="Stajich J.E."/>
            <person name="Kasson M.T."/>
        </authorList>
    </citation>
    <scope>NUCLEOTIDE SEQUENCE</scope>
    <source>
        <strain evidence="1">ARSEF 14590</strain>
    </source>
</reference>
<dbReference type="AlphaFoldDB" id="A0AAJ0CNJ6"/>
<comment type="caution">
    <text evidence="1">The sequence shown here is derived from an EMBL/GenBank/DDBJ whole genome shotgun (WGS) entry which is preliminary data.</text>
</comment>
<protein>
    <submittedName>
        <fullName evidence="1">Uncharacterized protein</fullName>
    </submittedName>
</protein>
<accession>A0AAJ0CNJ6</accession>
<organism evidence="1 2">
    <name type="scientific">Conoideocrella luteorostrata</name>
    <dbReference type="NCBI Taxonomy" id="1105319"/>
    <lineage>
        <taxon>Eukaryota</taxon>
        <taxon>Fungi</taxon>
        <taxon>Dikarya</taxon>
        <taxon>Ascomycota</taxon>
        <taxon>Pezizomycotina</taxon>
        <taxon>Sordariomycetes</taxon>
        <taxon>Hypocreomycetidae</taxon>
        <taxon>Hypocreales</taxon>
        <taxon>Clavicipitaceae</taxon>
        <taxon>Conoideocrella</taxon>
    </lineage>
</organism>
<sequence>MADNNLEIERQLLMMLDDATATHDDHGVFDDLELEGQPLSSPSSEVSAVTSGNLLDNLDPQLFLLEDHSEAVQEGSYSSSIILVHSSEHDDKIDSFYSQCQGSDEVGDMMSELLSFPPSEPDDSGTSLDDRSDPGIIDLTEYDSVTAFQQARPHPSTSQQAEVEDLQSAPITLTASNVRVATPTSSKRLDDVGVPMAIPNKASKDLGPIPPPDALDFPSERYVSLAMGTESALAQ</sequence>
<dbReference type="EMBL" id="JASWJB010000185">
    <property type="protein sequence ID" value="KAK2594006.1"/>
    <property type="molecule type" value="Genomic_DNA"/>
</dbReference>
<evidence type="ECO:0000313" key="1">
    <source>
        <dbReference type="EMBL" id="KAK2594006.1"/>
    </source>
</evidence>
<keyword evidence="2" id="KW-1185">Reference proteome</keyword>
<dbReference type="Proteomes" id="UP001251528">
    <property type="component" value="Unassembled WGS sequence"/>
</dbReference>
<name>A0AAJ0CNJ6_9HYPO</name>